<dbReference type="Pfam" id="PF06048">
    <property type="entry name" value="DUF927"/>
    <property type="match status" value="1"/>
</dbReference>
<dbReference type="EMBL" id="CP001358">
    <property type="protein sequence ID" value="ACL49128.1"/>
    <property type="molecule type" value="Genomic_DNA"/>
</dbReference>
<protein>
    <recommendedName>
        <fullName evidence="2">DUF927 domain-containing protein</fullName>
    </recommendedName>
</protein>
<dbReference type="KEGG" id="dds:Ddes_1225"/>
<feature type="domain" description="DUF927" evidence="2">
    <location>
        <begin position="47"/>
        <end position="316"/>
    </location>
</feature>
<gene>
    <name evidence="3" type="ordered locus">Ddes_1225</name>
</gene>
<evidence type="ECO:0000256" key="1">
    <source>
        <dbReference type="SAM" id="MobiDB-lite"/>
    </source>
</evidence>
<reference evidence="3" key="1">
    <citation type="submission" date="2009-01" db="EMBL/GenBank/DDBJ databases">
        <title>Complete sequence of Desulfovibrio desulfuricans subsp. desulfuricans str. ATCC 27774.</title>
        <authorList>
            <consortium name="US DOE Joint Genome Institute"/>
            <person name="Lucas S."/>
            <person name="Copeland A."/>
            <person name="Lapidus A."/>
            <person name="Glavina del Rio T."/>
            <person name="Tice H."/>
            <person name="Bruce D."/>
            <person name="Goodwin L."/>
            <person name="Pitluck S."/>
            <person name="Sims D."/>
            <person name="Lu M."/>
            <person name="Kiss H."/>
            <person name="Meineke L."/>
            <person name="Brettin T."/>
            <person name="Detter J.C."/>
            <person name="Han C."/>
            <person name="Larimer F."/>
            <person name="Land M."/>
            <person name="Hauser L."/>
            <person name="Kyrpides N."/>
            <person name="Ovchinnikova G."/>
            <person name="Hazen T.C."/>
        </authorList>
    </citation>
    <scope>NUCLEOTIDE SEQUENCE [LARGE SCALE GENOMIC DNA]</scope>
    <source>
        <strain evidence="3">ATCC 27774</strain>
    </source>
</reference>
<dbReference type="InterPro" id="IPR009270">
    <property type="entry name" value="DUF927"/>
</dbReference>
<feature type="compositionally biased region" description="Polar residues" evidence="1">
    <location>
        <begin position="1"/>
        <end position="18"/>
    </location>
</feature>
<sequence length="515" mass="55770">MSESKLPQNSRAGNQQTEADMPPEAPQPLPWPSSFRIGTDGVYICEDAGNGTYSYNYVFSPLHILARTCDGQGKNWGLLVKVQAPNGQWHELVIPVSMLAGSTTVFRELLMSLGLRIASANYKYLLAYLSGANPQQIVRSVDRVGWHGGCFLLPEKCYPSQSEAQQGGKFALLCSEGVNPFQCRGTLHQWQEHIGRYLAGNSRLILGVCAAFAAPLLKPCGVEGAGIGFEGDSSAGKTTALQVAGSVCGGGGQNGYIHRWRLTDNALESLAVMHNDNLLILDELGQSDARTAAESVYMLANGQGKARAQKDGSARVITEWRVLFLSSGEMGLEQKLKEGGHRHMAGQGVRMVGIRADVGKGHKLFDELHGYPDGKTLADALKLAVSQYYGTPLRGFLEHFTANIAENTKAARAVLEAFEQRVCPPEADGQVKRVCRLFALLTAGGELAIRFGVLPLAPQSAWEANARCFQDWITLRGGLEAAEARDAACRLRAFISANRMSRTAHAAQNRALLYH</sequence>
<feature type="region of interest" description="Disordered" evidence="1">
    <location>
        <begin position="1"/>
        <end position="30"/>
    </location>
</feature>
<evidence type="ECO:0000259" key="2">
    <source>
        <dbReference type="Pfam" id="PF06048"/>
    </source>
</evidence>
<accession>B8J051</accession>
<dbReference type="AlphaFoldDB" id="B8J051"/>
<dbReference type="eggNOG" id="COG5519">
    <property type="taxonomic scope" value="Bacteria"/>
</dbReference>
<dbReference type="STRING" id="525146.Ddes_1225"/>
<dbReference type="CDD" id="cd01120">
    <property type="entry name" value="RecA-like_superfamily"/>
    <property type="match status" value="1"/>
</dbReference>
<evidence type="ECO:0000313" key="3">
    <source>
        <dbReference type="EMBL" id="ACL49128.1"/>
    </source>
</evidence>
<name>B8J051_DESDA</name>
<organism evidence="3">
    <name type="scientific">Desulfovibrio desulfuricans (strain ATCC 27774 / DSM 6949 / MB)</name>
    <dbReference type="NCBI Taxonomy" id="525146"/>
    <lineage>
        <taxon>Bacteria</taxon>
        <taxon>Pseudomonadati</taxon>
        <taxon>Thermodesulfobacteriota</taxon>
        <taxon>Desulfovibrionia</taxon>
        <taxon>Desulfovibrionales</taxon>
        <taxon>Desulfovibrionaceae</taxon>
        <taxon>Desulfovibrio</taxon>
    </lineage>
</organism>
<proteinExistence type="predicted"/>
<dbReference type="HOGENOM" id="CLU_005630_4_1_7"/>